<comment type="similarity">
    <text evidence="1">Belongs to the acyl-ACP thioesterase family.</text>
</comment>
<dbReference type="Pfam" id="PF01643">
    <property type="entry name" value="Acyl-ACP_TE"/>
    <property type="match status" value="1"/>
</dbReference>
<dbReference type="InterPro" id="IPR029069">
    <property type="entry name" value="HotDog_dom_sf"/>
</dbReference>
<evidence type="ECO:0000259" key="8">
    <source>
        <dbReference type="Pfam" id="PF01643"/>
    </source>
</evidence>
<evidence type="ECO:0000313" key="10">
    <source>
        <dbReference type="EMBL" id="AGH94539.1"/>
    </source>
</evidence>
<dbReference type="AlphaFoldDB" id="M4VN84"/>
<dbReference type="GO" id="GO:0000036">
    <property type="term" value="F:acyl carrier activity"/>
    <property type="evidence" value="ECO:0007669"/>
    <property type="project" value="TreeGrafter"/>
</dbReference>
<proteinExistence type="inferred from homology"/>
<dbReference type="EMBL" id="CP003537">
    <property type="protein sequence ID" value="AGH94539.1"/>
    <property type="molecule type" value="Genomic_DNA"/>
</dbReference>
<sequence>MSTSSETTEKRIWEEEYKITSYLVNLRGRAGLYAILNLIQDVGWMHAIAAQVRLPANLAWVFTRQKLVMSQWPKWNETISIRTWLRPPESAAFILRDYEIILNGQVIGTCTSTFAVIDTQTRKIAAQEWSEYEQLFRTGTALPHHPVKIPYREDAQDLTVFEVRNSDIDLNNHVNNTKYAKWILDSISIDTLRAGVDLLEYEVNFLAEARSGDRVTVQSCAEEKLEGQSDSATALIQFQGVRVSDKKTIFTAKLRVR</sequence>
<dbReference type="Proteomes" id="UP000012040">
    <property type="component" value="Chromosome"/>
</dbReference>
<gene>
    <name evidence="10" type="ORF">A11Q_319</name>
</gene>
<keyword evidence="5" id="KW-0809">Transit peptide</keyword>
<dbReference type="InterPro" id="IPR045023">
    <property type="entry name" value="FATA/B"/>
</dbReference>
<accession>M4VN84</accession>
<dbReference type="PANTHER" id="PTHR31727">
    <property type="entry name" value="OLEOYL-ACYL CARRIER PROTEIN THIOESTERASE 1, CHLOROPLASTIC"/>
    <property type="match status" value="1"/>
</dbReference>
<keyword evidence="3" id="KW-0378">Hydrolase</keyword>
<dbReference type="SUPFAM" id="SSF54637">
    <property type="entry name" value="Thioesterase/thiol ester dehydrase-isomerase"/>
    <property type="match status" value="2"/>
</dbReference>
<dbReference type="RefSeq" id="WP_015469029.1">
    <property type="nucleotide sequence ID" value="NC_020813.1"/>
</dbReference>
<feature type="domain" description="Acyl-ACP thioesterase-like C-terminal" evidence="9">
    <location>
        <begin position="156"/>
        <end position="228"/>
    </location>
</feature>
<evidence type="ECO:0000256" key="7">
    <source>
        <dbReference type="ARBA" id="ARBA00023160"/>
    </source>
</evidence>
<dbReference type="Gene3D" id="3.10.129.10">
    <property type="entry name" value="Hotdog Thioesterase"/>
    <property type="match status" value="2"/>
</dbReference>
<reference evidence="10 11" key="1">
    <citation type="journal article" date="2013" name="ISME J.">
        <title>By their genes ye shall know them: genomic signatures of predatory bacteria.</title>
        <authorList>
            <person name="Pasternak Z."/>
            <person name="Pietrokovski S."/>
            <person name="Rotem O."/>
            <person name="Gophna U."/>
            <person name="Lurie-Weinberger M.N."/>
            <person name="Jurkevitch E."/>
        </authorList>
    </citation>
    <scope>NUCLEOTIDE SEQUENCE [LARGE SCALE GENOMIC DNA]</scope>
    <source>
        <strain evidence="10 11">JSS</strain>
    </source>
</reference>
<evidence type="ECO:0000256" key="5">
    <source>
        <dbReference type="ARBA" id="ARBA00022946"/>
    </source>
</evidence>
<keyword evidence="2" id="KW-0444">Lipid biosynthesis</keyword>
<keyword evidence="11" id="KW-1185">Reference proteome</keyword>
<dbReference type="InterPro" id="IPR002864">
    <property type="entry name" value="Acyl-ACP_thioesterase_NHD"/>
</dbReference>
<evidence type="ECO:0000313" key="11">
    <source>
        <dbReference type="Proteomes" id="UP000012040"/>
    </source>
</evidence>
<evidence type="ECO:0000256" key="2">
    <source>
        <dbReference type="ARBA" id="ARBA00022516"/>
    </source>
</evidence>
<evidence type="ECO:0000256" key="4">
    <source>
        <dbReference type="ARBA" id="ARBA00022832"/>
    </source>
</evidence>
<evidence type="ECO:0000256" key="3">
    <source>
        <dbReference type="ARBA" id="ARBA00022801"/>
    </source>
</evidence>
<dbReference type="GO" id="GO:0016297">
    <property type="term" value="F:fatty acyl-[ACP] hydrolase activity"/>
    <property type="evidence" value="ECO:0007669"/>
    <property type="project" value="InterPro"/>
</dbReference>
<dbReference type="PANTHER" id="PTHR31727:SF6">
    <property type="entry name" value="OLEOYL-ACYL CARRIER PROTEIN THIOESTERASE 1, CHLOROPLASTIC"/>
    <property type="match status" value="1"/>
</dbReference>
<dbReference type="eggNOG" id="COG3884">
    <property type="taxonomic scope" value="Bacteria"/>
</dbReference>
<evidence type="ECO:0000256" key="1">
    <source>
        <dbReference type="ARBA" id="ARBA00006500"/>
    </source>
</evidence>
<evidence type="ECO:0000259" key="9">
    <source>
        <dbReference type="Pfam" id="PF20791"/>
    </source>
</evidence>
<dbReference type="Pfam" id="PF20791">
    <property type="entry name" value="Acyl-ACP_TE_C"/>
    <property type="match status" value="1"/>
</dbReference>
<dbReference type="PATRIC" id="fig|1184267.3.peg.321"/>
<name>M4VN84_9BACT</name>
<keyword evidence="6" id="KW-0443">Lipid metabolism</keyword>
<organism evidence="10 11">
    <name type="scientific">Pseudobdellovibrio exovorus JSS</name>
    <dbReference type="NCBI Taxonomy" id="1184267"/>
    <lineage>
        <taxon>Bacteria</taxon>
        <taxon>Pseudomonadati</taxon>
        <taxon>Bdellovibrionota</taxon>
        <taxon>Bdellovibrionia</taxon>
        <taxon>Bdellovibrionales</taxon>
        <taxon>Pseudobdellovibrionaceae</taxon>
        <taxon>Pseudobdellovibrio</taxon>
    </lineage>
</organism>
<feature type="domain" description="Acyl-ACP thioesterase N-terminal hotdog" evidence="8">
    <location>
        <begin position="13"/>
        <end position="125"/>
    </location>
</feature>
<dbReference type="OrthoDB" id="5290276at2"/>
<protein>
    <recommendedName>
        <fullName evidence="12">Acyl-ACP thioesterase</fullName>
    </recommendedName>
</protein>
<evidence type="ECO:0000256" key="6">
    <source>
        <dbReference type="ARBA" id="ARBA00023098"/>
    </source>
</evidence>
<dbReference type="InterPro" id="IPR049427">
    <property type="entry name" value="Acyl-ACP_TE_C"/>
</dbReference>
<dbReference type="HOGENOM" id="CLU_045466_2_0_7"/>
<keyword evidence="4" id="KW-0276">Fatty acid metabolism</keyword>
<evidence type="ECO:0008006" key="12">
    <source>
        <dbReference type="Google" id="ProtNLM"/>
    </source>
</evidence>
<dbReference type="KEGG" id="bex:A11Q_319"/>
<keyword evidence="7" id="KW-0275">Fatty acid biosynthesis</keyword>
<dbReference type="STRING" id="1184267.A11Q_319"/>